<reference evidence="2 3" key="1">
    <citation type="journal article" date="2021" name="Elife">
        <title>Chloroplast acquisition without the gene transfer in kleptoplastic sea slugs, Plakobranchus ocellatus.</title>
        <authorList>
            <person name="Maeda T."/>
            <person name="Takahashi S."/>
            <person name="Yoshida T."/>
            <person name="Shimamura S."/>
            <person name="Takaki Y."/>
            <person name="Nagai Y."/>
            <person name="Toyoda A."/>
            <person name="Suzuki Y."/>
            <person name="Arimoto A."/>
            <person name="Ishii H."/>
            <person name="Satoh N."/>
            <person name="Nishiyama T."/>
            <person name="Hasebe M."/>
            <person name="Maruyama T."/>
            <person name="Minagawa J."/>
            <person name="Obokata J."/>
            <person name="Shigenobu S."/>
        </authorList>
    </citation>
    <scope>NUCLEOTIDE SEQUENCE [LARGE SCALE GENOMIC DNA]</scope>
</reference>
<organism evidence="2 3">
    <name type="scientific">Plakobranchus ocellatus</name>
    <dbReference type="NCBI Taxonomy" id="259542"/>
    <lineage>
        <taxon>Eukaryota</taxon>
        <taxon>Metazoa</taxon>
        <taxon>Spiralia</taxon>
        <taxon>Lophotrochozoa</taxon>
        <taxon>Mollusca</taxon>
        <taxon>Gastropoda</taxon>
        <taxon>Heterobranchia</taxon>
        <taxon>Euthyneura</taxon>
        <taxon>Panpulmonata</taxon>
        <taxon>Sacoglossa</taxon>
        <taxon>Placobranchoidea</taxon>
        <taxon>Plakobranchidae</taxon>
        <taxon>Plakobranchus</taxon>
    </lineage>
</organism>
<protein>
    <submittedName>
        <fullName evidence="2">Uncharacterized protein</fullName>
    </submittedName>
</protein>
<comment type="caution">
    <text evidence="2">The sequence shown here is derived from an EMBL/GenBank/DDBJ whole genome shotgun (WGS) entry which is preliminary data.</text>
</comment>
<dbReference type="EMBL" id="BLXT01000975">
    <property type="protein sequence ID" value="GFN81943.1"/>
    <property type="molecule type" value="Genomic_DNA"/>
</dbReference>
<feature type="compositionally biased region" description="Basic and acidic residues" evidence="1">
    <location>
        <begin position="7"/>
        <end position="20"/>
    </location>
</feature>
<evidence type="ECO:0000256" key="1">
    <source>
        <dbReference type="SAM" id="MobiDB-lite"/>
    </source>
</evidence>
<evidence type="ECO:0000313" key="2">
    <source>
        <dbReference type="EMBL" id="GFN81943.1"/>
    </source>
</evidence>
<gene>
    <name evidence="2" type="ORF">PoB_000844900</name>
</gene>
<evidence type="ECO:0000313" key="3">
    <source>
        <dbReference type="Proteomes" id="UP000735302"/>
    </source>
</evidence>
<feature type="region of interest" description="Disordered" evidence="1">
    <location>
        <begin position="1"/>
        <end position="20"/>
    </location>
</feature>
<keyword evidence="3" id="KW-1185">Reference proteome</keyword>
<dbReference type="Proteomes" id="UP000735302">
    <property type="component" value="Unassembled WGS sequence"/>
</dbReference>
<dbReference type="AlphaFoldDB" id="A0AAV3YG19"/>
<accession>A0AAV3YG19</accession>
<proteinExistence type="predicted"/>
<name>A0AAV3YG19_9GAST</name>
<sequence length="166" mass="18424">MINHSCLDTDGHKELSPAEKSQVNEECKRLEAFSAFINPFELDDGNREMKTFRFELLLDQRSALNCIKYFPSIKTMPLETTLTTELTVFLRSSSSPLARTTGKNPACATGANTALKTRAGACQLCTRGTVAVIFKSDWSVQDFFSPGRARHGRVADGRIRVHNAHS</sequence>